<keyword evidence="6" id="KW-1185">Reference proteome</keyword>
<dbReference type="Pfam" id="PF01633">
    <property type="entry name" value="Choline_kinase"/>
    <property type="match status" value="1"/>
</dbReference>
<dbReference type="GeneID" id="106472633"/>
<keyword evidence="1" id="KW-0594">Phospholipid biosynthesis</keyword>
<dbReference type="RefSeq" id="XP_022256889.1">
    <property type="nucleotide sequence ID" value="XM_022401181.1"/>
</dbReference>
<sequence>MPPQRLDITVPDSSVEMLKNGSLEVLKHVRKNWKSSDICFKVFTDGVTNRLLGCYLPSDPEDMVLIRVYGRNTDLFIDRKDELQNMELMHSAGLAAPVYLAFNNGLAYQFVPGVVGDERMVQEPTIYRLIAKTMAHMHTLKPLNNEKYRIPSLFPGIRKFLNLASPTFQDSVKNQRFLSKLSTIQDLYNEINHLEDHLVQLGSPVVFCHNDLLLKNIIYNEEKGQVSFIDFEYAHQNFQAFDIANHFCEFCGLESFQPELYPSQKFQKEWLRIYLEEWFCLIGHSSRKVSPKDVETLYVQVNKFALGAHLFWGTWALVQASHSTIDFDYLGYAIDRIGEYYKRKEEFLDLSENKYVENVS</sequence>
<evidence type="ECO:0000256" key="1">
    <source>
        <dbReference type="ARBA" id="ARBA00023209"/>
    </source>
</evidence>
<comment type="similarity">
    <text evidence="4">Belongs to the choline/ethanolamine kinase family.</text>
</comment>
<evidence type="ECO:0000313" key="7">
    <source>
        <dbReference type="RefSeq" id="XP_013788740.1"/>
    </source>
</evidence>
<evidence type="ECO:0000256" key="3">
    <source>
        <dbReference type="ARBA" id="ARBA00037883"/>
    </source>
</evidence>
<keyword evidence="1" id="KW-0443">Lipid metabolism</keyword>
<dbReference type="RefSeq" id="XP_022256891.1">
    <property type="nucleotide sequence ID" value="XM_022401183.1"/>
</dbReference>
<evidence type="ECO:0000256" key="5">
    <source>
        <dbReference type="ARBA" id="ARBA00038874"/>
    </source>
</evidence>
<protein>
    <recommendedName>
        <fullName evidence="5">ethanolamine kinase</fullName>
        <ecNumber evidence="5">2.7.1.82</ecNumber>
    </recommendedName>
</protein>
<dbReference type="RefSeq" id="XP_013788740.1">
    <property type="nucleotide sequence ID" value="XM_013933286.2"/>
</dbReference>
<dbReference type="Gene3D" id="3.90.1200.10">
    <property type="match status" value="1"/>
</dbReference>
<evidence type="ECO:0000313" key="9">
    <source>
        <dbReference type="RefSeq" id="XP_022256890.1"/>
    </source>
</evidence>
<dbReference type="PANTHER" id="PTHR22603:SF66">
    <property type="entry name" value="ETHANOLAMINE KINASE"/>
    <property type="match status" value="1"/>
</dbReference>
<evidence type="ECO:0000313" key="6">
    <source>
        <dbReference type="Proteomes" id="UP000694941"/>
    </source>
</evidence>
<name>A0ABM1TLY3_LIMPO</name>
<keyword evidence="2" id="KW-1208">Phospholipid metabolism</keyword>
<evidence type="ECO:0000313" key="8">
    <source>
        <dbReference type="RefSeq" id="XP_022256889.1"/>
    </source>
</evidence>
<keyword evidence="1" id="KW-0444">Lipid biosynthesis</keyword>
<dbReference type="PANTHER" id="PTHR22603">
    <property type="entry name" value="CHOLINE/ETHANOALAMINE KINASE"/>
    <property type="match status" value="1"/>
</dbReference>
<evidence type="ECO:0000256" key="4">
    <source>
        <dbReference type="ARBA" id="ARBA00038211"/>
    </source>
</evidence>
<dbReference type="CDD" id="cd05157">
    <property type="entry name" value="ETNK_euk"/>
    <property type="match status" value="1"/>
</dbReference>
<evidence type="ECO:0000256" key="2">
    <source>
        <dbReference type="ARBA" id="ARBA00023264"/>
    </source>
</evidence>
<proteinExistence type="inferred from homology"/>
<reference evidence="7 8" key="1">
    <citation type="submission" date="2025-05" db="UniProtKB">
        <authorList>
            <consortium name="RefSeq"/>
        </authorList>
    </citation>
    <scope>IDENTIFICATION</scope>
    <source>
        <tissue evidence="7 8">Muscle</tissue>
    </source>
</reference>
<comment type="pathway">
    <text evidence="3">Phospholipid metabolism; phosphatidylethanolamine biosynthesis; phosphatidylethanolamine from ethanolamine: step 1/3.</text>
</comment>
<dbReference type="SUPFAM" id="SSF56112">
    <property type="entry name" value="Protein kinase-like (PK-like)"/>
    <property type="match status" value="1"/>
</dbReference>
<accession>A0ABM1TLY3</accession>
<dbReference type="Proteomes" id="UP000694941">
    <property type="component" value="Unplaced"/>
</dbReference>
<dbReference type="Gene3D" id="3.30.200.20">
    <property type="entry name" value="Phosphorylase Kinase, domain 1"/>
    <property type="match status" value="1"/>
</dbReference>
<dbReference type="RefSeq" id="XP_022256890.1">
    <property type="nucleotide sequence ID" value="XM_022401182.1"/>
</dbReference>
<gene>
    <name evidence="7 8 9 10" type="primary">LOC106472633</name>
</gene>
<dbReference type="EC" id="2.7.1.82" evidence="5"/>
<evidence type="ECO:0000313" key="10">
    <source>
        <dbReference type="RefSeq" id="XP_022256891.1"/>
    </source>
</evidence>
<organism evidence="6 8">
    <name type="scientific">Limulus polyphemus</name>
    <name type="common">Atlantic horseshoe crab</name>
    <dbReference type="NCBI Taxonomy" id="6850"/>
    <lineage>
        <taxon>Eukaryota</taxon>
        <taxon>Metazoa</taxon>
        <taxon>Ecdysozoa</taxon>
        <taxon>Arthropoda</taxon>
        <taxon>Chelicerata</taxon>
        <taxon>Merostomata</taxon>
        <taxon>Xiphosura</taxon>
        <taxon>Limulidae</taxon>
        <taxon>Limulus</taxon>
    </lineage>
</organism>
<dbReference type="InterPro" id="IPR011009">
    <property type="entry name" value="Kinase-like_dom_sf"/>
</dbReference>